<evidence type="ECO:0000256" key="7">
    <source>
        <dbReference type="SAM" id="Phobius"/>
    </source>
</evidence>
<dbReference type="PANTHER" id="PTHR34856">
    <property type="entry name" value="PROTEIN NRFD"/>
    <property type="match status" value="1"/>
</dbReference>
<dbReference type="Proteomes" id="UP000190135">
    <property type="component" value="Unassembled WGS sequence"/>
</dbReference>
<keyword evidence="6 7" id="KW-0472">Membrane</keyword>
<dbReference type="EMBL" id="FUXL01000004">
    <property type="protein sequence ID" value="SJZ92111.1"/>
    <property type="molecule type" value="Genomic_DNA"/>
</dbReference>
<feature type="transmembrane region" description="Helical" evidence="7">
    <location>
        <begin position="327"/>
        <end position="352"/>
    </location>
</feature>
<name>A0A1T4PL86_9HYPH</name>
<keyword evidence="3" id="KW-1003">Cell membrane</keyword>
<evidence type="ECO:0000313" key="9">
    <source>
        <dbReference type="Proteomes" id="UP000190135"/>
    </source>
</evidence>
<dbReference type="Gene3D" id="1.20.1630.10">
    <property type="entry name" value="Formate dehydrogenase/DMSO reductase domain"/>
    <property type="match status" value="1"/>
</dbReference>
<gene>
    <name evidence="8" type="ORF">SAMN05428963_10436</name>
</gene>
<feature type="transmembrane region" description="Helical" evidence="7">
    <location>
        <begin position="188"/>
        <end position="209"/>
    </location>
</feature>
<feature type="transmembrane region" description="Helical" evidence="7">
    <location>
        <begin position="288"/>
        <end position="307"/>
    </location>
</feature>
<comment type="similarity">
    <text evidence="2">Belongs to the NrfD family.</text>
</comment>
<feature type="transmembrane region" description="Helical" evidence="7">
    <location>
        <begin position="264"/>
        <end position="281"/>
    </location>
</feature>
<dbReference type="InterPro" id="IPR052049">
    <property type="entry name" value="Electron_transfer_protein"/>
</dbReference>
<sequence length="372" mass="40320">MDEHILELINVTREVAWLPWAVQYFFLIGISVGAVLLSLPGYWIGRPNWTKLSRLALVVALVCGLAAPVALVSDLHQPNRFWHFYVAWRPHSWMWWGSFFIPVYIGGLLFYAWAALRPEIAAQGRVDSRLGRLYRLVAMGEPRGAGLMKLAGAVVLVGAGLVALYTGVEVYVVRAQILWHTPLLPFQFLLTGLAGALGLVLVLNPIVGDGDARVEVKANRLLALVLAGVMVLGMVWLGLGYFDLDAANAQALRTVAASPAWRNTAIWAALATLVPFLIALVKPRGTGILTGLIAIHSAWMFRWTVFIDGQSIPKTGAGFYEYALPRGAEGLLGIVGTAGLCLFLLVVITALLPMPKRPATGAAETAFLHPAE</sequence>
<evidence type="ECO:0000256" key="2">
    <source>
        <dbReference type="ARBA" id="ARBA00008929"/>
    </source>
</evidence>
<keyword evidence="5 7" id="KW-1133">Transmembrane helix</keyword>
<feature type="transmembrane region" description="Helical" evidence="7">
    <location>
        <begin position="221"/>
        <end position="244"/>
    </location>
</feature>
<feature type="transmembrane region" description="Helical" evidence="7">
    <location>
        <begin position="20"/>
        <end position="43"/>
    </location>
</feature>
<dbReference type="PANTHER" id="PTHR34856:SF2">
    <property type="entry name" value="PROTEIN NRFD"/>
    <property type="match status" value="1"/>
</dbReference>
<dbReference type="OrthoDB" id="9770779at2"/>
<dbReference type="AlphaFoldDB" id="A0A1T4PL86"/>
<evidence type="ECO:0000313" key="8">
    <source>
        <dbReference type="EMBL" id="SJZ92111.1"/>
    </source>
</evidence>
<comment type="subcellular location">
    <subcellularLocation>
        <location evidence="1">Cell membrane</location>
        <topology evidence="1">Multi-pass membrane protein</topology>
    </subcellularLocation>
</comment>
<feature type="transmembrane region" description="Helical" evidence="7">
    <location>
        <begin position="55"/>
        <end position="73"/>
    </location>
</feature>
<evidence type="ECO:0000256" key="1">
    <source>
        <dbReference type="ARBA" id="ARBA00004651"/>
    </source>
</evidence>
<evidence type="ECO:0000256" key="5">
    <source>
        <dbReference type="ARBA" id="ARBA00022989"/>
    </source>
</evidence>
<dbReference type="STRING" id="1365950.SAMN05428963_10436"/>
<organism evidence="8 9">
    <name type="scientific">Consotaella salsifontis</name>
    <dbReference type="NCBI Taxonomy" id="1365950"/>
    <lineage>
        <taxon>Bacteria</taxon>
        <taxon>Pseudomonadati</taxon>
        <taxon>Pseudomonadota</taxon>
        <taxon>Alphaproteobacteria</taxon>
        <taxon>Hyphomicrobiales</taxon>
        <taxon>Aurantimonadaceae</taxon>
        <taxon>Consotaella</taxon>
    </lineage>
</organism>
<evidence type="ECO:0000256" key="6">
    <source>
        <dbReference type="ARBA" id="ARBA00023136"/>
    </source>
</evidence>
<keyword evidence="4 7" id="KW-0812">Transmembrane</keyword>
<dbReference type="GO" id="GO:0005886">
    <property type="term" value="C:plasma membrane"/>
    <property type="evidence" value="ECO:0007669"/>
    <property type="project" value="UniProtKB-SubCell"/>
</dbReference>
<protein>
    <submittedName>
        <fullName evidence="8">Tetrathionate reductase subunit C</fullName>
    </submittedName>
</protein>
<dbReference type="RefSeq" id="WP_078707591.1">
    <property type="nucleotide sequence ID" value="NZ_FUXL01000004.1"/>
</dbReference>
<feature type="transmembrane region" description="Helical" evidence="7">
    <location>
        <begin position="93"/>
        <end position="116"/>
    </location>
</feature>
<feature type="transmembrane region" description="Helical" evidence="7">
    <location>
        <begin position="147"/>
        <end position="168"/>
    </location>
</feature>
<reference evidence="8 9" key="1">
    <citation type="submission" date="2017-02" db="EMBL/GenBank/DDBJ databases">
        <authorList>
            <person name="Peterson S.W."/>
        </authorList>
    </citation>
    <scope>NUCLEOTIDE SEQUENCE [LARGE SCALE GENOMIC DNA]</scope>
    <source>
        <strain evidence="8 9">USBA 369</strain>
    </source>
</reference>
<evidence type="ECO:0000256" key="4">
    <source>
        <dbReference type="ARBA" id="ARBA00022692"/>
    </source>
</evidence>
<keyword evidence="9" id="KW-1185">Reference proteome</keyword>
<dbReference type="Pfam" id="PF03916">
    <property type="entry name" value="NrfD"/>
    <property type="match status" value="1"/>
</dbReference>
<proteinExistence type="inferred from homology"/>
<accession>A0A1T4PL86</accession>
<dbReference type="InterPro" id="IPR005614">
    <property type="entry name" value="NrfD-like"/>
</dbReference>
<evidence type="ECO:0000256" key="3">
    <source>
        <dbReference type="ARBA" id="ARBA00022475"/>
    </source>
</evidence>